<dbReference type="SMART" id="SM00028">
    <property type="entry name" value="TPR"/>
    <property type="match status" value="4"/>
</dbReference>
<evidence type="ECO:0000256" key="4">
    <source>
        <dbReference type="SAM" id="MobiDB-lite"/>
    </source>
</evidence>
<evidence type="ECO:0000256" key="1">
    <source>
        <dbReference type="ARBA" id="ARBA00022737"/>
    </source>
</evidence>
<dbReference type="SUPFAM" id="SSF48452">
    <property type="entry name" value="TPR-like"/>
    <property type="match status" value="1"/>
</dbReference>
<dbReference type="InterPro" id="IPR051685">
    <property type="entry name" value="Ycf3/AcsC/BcsC/TPR_MFPF"/>
</dbReference>
<dbReference type="Proteomes" id="UP000253919">
    <property type="component" value="Unassembled WGS sequence"/>
</dbReference>
<feature type="repeat" description="TPR" evidence="3">
    <location>
        <begin position="217"/>
        <end position="250"/>
    </location>
</feature>
<dbReference type="EMBL" id="QASA01000001">
    <property type="protein sequence ID" value="RDC66340.1"/>
    <property type="molecule type" value="Genomic_DNA"/>
</dbReference>
<organism evidence="6 7">
    <name type="scientific">Adhaeribacter pallidiroseus</name>
    <dbReference type="NCBI Taxonomy" id="2072847"/>
    <lineage>
        <taxon>Bacteria</taxon>
        <taxon>Pseudomonadati</taxon>
        <taxon>Bacteroidota</taxon>
        <taxon>Cytophagia</taxon>
        <taxon>Cytophagales</taxon>
        <taxon>Hymenobacteraceae</taxon>
        <taxon>Adhaeribacter</taxon>
    </lineage>
</organism>
<feature type="region of interest" description="Disordered" evidence="4">
    <location>
        <begin position="42"/>
        <end position="72"/>
    </location>
</feature>
<reference evidence="6 7" key="1">
    <citation type="submission" date="2018-04" db="EMBL/GenBank/DDBJ databases">
        <title>Adhaeribacter sp. HMF7616 genome sequencing and assembly.</title>
        <authorList>
            <person name="Kang H."/>
            <person name="Kang J."/>
            <person name="Cha I."/>
            <person name="Kim H."/>
            <person name="Joh K."/>
        </authorList>
    </citation>
    <scope>NUCLEOTIDE SEQUENCE [LARGE SCALE GENOMIC DNA]</scope>
    <source>
        <strain evidence="6 7">HMF7616</strain>
    </source>
</reference>
<keyword evidence="5" id="KW-1133">Transmembrane helix</keyword>
<sequence length="298" mass="32554">MQLKTLRPQILVITAALALIIGMFFLPRVIINKDKQGALSKAGAARDKGAAPAAGEESHEGHAHAPGEGHDAEEVAHVEATPQQLGELQLLRRQYDQEQNSGNRLKLATQLGEKYAAISKYDSAGYFYEQAANARPGETAYQKAADQYFEAFSFAATEDRSKVLGEKARSLYDKVLKNNPANLDAKTNIAMTYIASESPMQGITLLREVITADPNNEKALFNLGILSIQSTQYDKAVERFEKLVSINPKHVQGNFYLGVALAESGKKQEAEVALKKAKTLSDDPGFQTSVDNELSKLK</sequence>
<feature type="transmembrane region" description="Helical" evidence="5">
    <location>
        <begin position="6"/>
        <end position="26"/>
    </location>
</feature>
<dbReference type="PROSITE" id="PS50293">
    <property type="entry name" value="TPR_REGION"/>
    <property type="match status" value="1"/>
</dbReference>
<keyword evidence="7" id="KW-1185">Reference proteome</keyword>
<dbReference type="Gene3D" id="1.25.40.10">
    <property type="entry name" value="Tetratricopeptide repeat domain"/>
    <property type="match status" value="1"/>
</dbReference>
<accession>A0A369QPM8</accession>
<feature type="repeat" description="TPR" evidence="3">
    <location>
        <begin position="105"/>
        <end position="138"/>
    </location>
</feature>
<protein>
    <submittedName>
        <fullName evidence="6">Bardet-Biedl syndrome 4 protein like protein</fullName>
    </submittedName>
</protein>
<dbReference type="PANTHER" id="PTHR44943">
    <property type="entry name" value="CELLULOSE SYNTHASE OPERON PROTEIN C"/>
    <property type="match status" value="1"/>
</dbReference>
<keyword evidence="2 3" id="KW-0802">TPR repeat</keyword>
<comment type="caution">
    <text evidence="6">The sequence shown here is derived from an EMBL/GenBank/DDBJ whole genome shotgun (WGS) entry which is preliminary data.</text>
</comment>
<evidence type="ECO:0000313" key="7">
    <source>
        <dbReference type="Proteomes" id="UP000253919"/>
    </source>
</evidence>
<dbReference type="Pfam" id="PF13432">
    <property type="entry name" value="TPR_16"/>
    <property type="match status" value="1"/>
</dbReference>
<evidence type="ECO:0000256" key="5">
    <source>
        <dbReference type="SAM" id="Phobius"/>
    </source>
</evidence>
<evidence type="ECO:0000256" key="3">
    <source>
        <dbReference type="PROSITE-ProRule" id="PRU00339"/>
    </source>
</evidence>
<dbReference type="RefSeq" id="WP_233507726.1">
    <property type="nucleotide sequence ID" value="NZ_QASA01000001.1"/>
</dbReference>
<feature type="compositionally biased region" description="Basic and acidic residues" evidence="4">
    <location>
        <begin position="56"/>
        <end position="72"/>
    </location>
</feature>
<gene>
    <name evidence="6" type="ORF">AHMF7616_04971</name>
</gene>
<keyword evidence="5" id="KW-0472">Membrane</keyword>
<dbReference type="InterPro" id="IPR019734">
    <property type="entry name" value="TPR_rpt"/>
</dbReference>
<keyword evidence="1" id="KW-0677">Repeat</keyword>
<dbReference type="PANTHER" id="PTHR44943:SF4">
    <property type="entry name" value="TPR REPEAT-CONTAINING PROTEIN MJ0798"/>
    <property type="match status" value="1"/>
</dbReference>
<dbReference type="AlphaFoldDB" id="A0A369QPM8"/>
<dbReference type="InterPro" id="IPR011990">
    <property type="entry name" value="TPR-like_helical_dom_sf"/>
</dbReference>
<proteinExistence type="predicted"/>
<evidence type="ECO:0000256" key="2">
    <source>
        <dbReference type="ARBA" id="ARBA00022803"/>
    </source>
</evidence>
<dbReference type="PROSITE" id="PS50005">
    <property type="entry name" value="TPR"/>
    <property type="match status" value="2"/>
</dbReference>
<keyword evidence="5" id="KW-0812">Transmembrane</keyword>
<evidence type="ECO:0000313" key="6">
    <source>
        <dbReference type="EMBL" id="RDC66340.1"/>
    </source>
</evidence>
<name>A0A369QPM8_9BACT</name>